<dbReference type="EMBL" id="KN846960">
    <property type="protein sequence ID" value="KIW66156.1"/>
    <property type="molecule type" value="Genomic_DNA"/>
</dbReference>
<dbReference type="HOGENOM" id="CLU_1098393_0_0_1"/>
<accession>A0A0D2CLP4</accession>
<feature type="region of interest" description="Disordered" evidence="1">
    <location>
        <begin position="77"/>
        <end position="108"/>
    </location>
</feature>
<proteinExistence type="predicted"/>
<gene>
    <name evidence="2" type="ORF">PV04_08357</name>
</gene>
<feature type="region of interest" description="Disordered" evidence="1">
    <location>
        <begin position="25"/>
        <end position="64"/>
    </location>
</feature>
<feature type="compositionally biased region" description="Polar residues" evidence="1">
    <location>
        <begin position="164"/>
        <end position="179"/>
    </location>
</feature>
<name>A0A0D2CLP4_9EURO</name>
<reference evidence="2 3" key="1">
    <citation type="submission" date="2015-01" db="EMBL/GenBank/DDBJ databases">
        <title>The Genome Sequence of Capronia semiimmersa CBS27337.</title>
        <authorList>
            <consortium name="The Broad Institute Genomics Platform"/>
            <person name="Cuomo C."/>
            <person name="de Hoog S."/>
            <person name="Gorbushina A."/>
            <person name="Stielow B."/>
            <person name="Teixiera M."/>
            <person name="Abouelleil A."/>
            <person name="Chapman S.B."/>
            <person name="Priest M."/>
            <person name="Young S.K."/>
            <person name="Wortman J."/>
            <person name="Nusbaum C."/>
            <person name="Birren B."/>
        </authorList>
    </citation>
    <scope>NUCLEOTIDE SEQUENCE [LARGE SCALE GENOMIC DNA]</scope>
    <source>
        <strain evidence="2 3">CBS 27337</strain>
    </source>
</reference>
<evidence type="ECO:0000313" key="2">
    <source>
        <dbReference type="EMBL" id="KIW66156.1"/>
    </source>
</evidence>
<feature type="region of interest" description="Disordered" evidence="1">
    <location>
        <begin position="155"/>
        <end position="187"/>
    </location>
</feature>
<evidence type="ECO:0000313" key="3">
    <source>
        <dbReference type="Proteomes" id="UP000054266"/>
    </source>
</evidence>
<dbReference type="AlphaFoldDB" id="A0A0D2CLP4"/>
<dbReference type="Proteomes" id="UP000054266">
    <property type="component" value="Unassembled WGS sequence"/>
</dbReference>
<sequence>MPTFFPGVQKAVSCSKAVEVSAQSFKMASKYPAPKGNRNTKGPGKAPSVRQYRQDDDLASQPDTVYSQQSYKYAPGIPNLPNVSQWRDNGGQHGPSQYERRPGQRGDQQFQVPERFASSPTLPDVDMYEHILLLRKHGMSVKLTHETARIMSQLDPTEADDDNNNNGFLSHSSSSTDRYNPSRKETRSINRAMTFVMRRGGEIDIPALEPQSVCDACSEPFDTTSEKPYHCDRARNR</sequence>
<organism evidence="2 3">
    <name type="scientific">Phialophora macrospora</name>
    <dbReference type="NCBI Taxonomy" id="1851006"/>
    <lineage>
        <taxon>Eukaryota</taxon>
        <taxon>Fungi</taxon>
        <taxon>Dikarya</taxon>
        <taxon>Ascomycota</taxon>
        <taxon>Pezizomycotina</taxon>
        <taxon>Eurotiomycetes</taxon>
        <taxon>Chaetothyriomycetidae</taxon>
        <taxon>Chaetothyriales</taxon>
        <taxon>Herpotrichiellaceae</taxon>
        <taxon>Phialophora</taxon>
    </lineage>
</organism>
<keyword evidence="3" id="KW-1185">Reference proteome</keyword>
<protein>
    <submittedName>
        <fullName evidence="2">Uncharacterized protein</fullName>
    </submittedName>
</protein>
<evidence type="ECO:0000256" key="1">
    <source>
        <dbReference type="SAM" id="MobiDB-lite"/>
    </source>
</evidence>